<proteinExistence type="predicted"/>
<reference evidence="2 3" key="1">
    <citation type="submission" date="2021-12" db="EMBL/GenBank/DDBJ databases">
        <title>Discovery of the Pendulisporaceae a myxobacterial family with distinct sporulation behavior and unique specialized metabolism.</title>
        <authorList>
            <person name="Garcia R."/>
            <person name="Popoff A."/>
            <person name="Bader C.D."/>
            <person name="Loehr J."/>
            <person name="Walesch S."/>
            <person name="Walt C."/>
            <person name="Boldt J."/>
            <person name="Bunk B."/>
            <person name="Haeckl F.J.F.P.J."/>
            <person name="Gunesch A.P."/>
            <person name="Birkelbach J."/>
            <person name="Nuebel U."/>
            <person name="Pietschmann T."/>
            <person name="Bach T."/>
            <person name="Mueller R."/>
        </authorList>
    </citation>
    <scope>NUCLEOTIDE SEQUENCE [LARGE SCALE GENOMIC DNA]</scope>
    <source>
        <strain evidence="2 3">MSr12523</strain>
    </source>
</reference>
<feature type="chain" id="PRO_5045860329" description="Lipoprotein" evidence="1">
    <location>
        <begin position="23"/>
        <end position="181"/>
    </location>
</feature>
<evidence type="ECO:0008006" key="4">
    <source>
        <dbReference type="Google" id="ProtNLM"/>
    </source>
</evidence>
<dbReference type="RefSeq" id="WP_394841308.1">
    <property type="nucleotide sequence ID" value="NZ_CP089982.1"/>
</dbReference>
<gene>
    <name evidence="2" type="ORF">LZC95_30085</name>
</gene>
<dbReference type="Proteomes" id="UP001379533">
    <property type="component" value="Chromosome"/>
</dbReference>
<evidence type="ECO:0000313" key="3">
    <source>
        <dbReference type="Proteomes" id="UP001379533"/>
    </source>
</evidence>
<accession>A0ABZ2JW46</accession>
<evidence type="ECO:0000313" key="2">
    <source>
        <dbReference type="EMBL" id="WXA90690.1"/>
    </source>
</evidence>
<sequence>MGLHHRLMRYAFLGFGFLGCVAACSSNDDDSGTNPPPNETVTAAELCASINKRADVCGGGRAELGDCTKNANFLGCLYAPPFLARYSSCRGNTVCTEKAGDDDCVYKGVQSVDANAVTSCATKADACDDGPNEWDKEVCYYPAFQANFKKSVADCLALAGCAEQKTCLNQAIDSIRRACPK</sequence>
<name>A0ABZ2JW46_9BACT</name>
<dbReference type="EMBL" id="CP089982">
    <property type="protein sequence ID" value="WXA90690.1"/>
    <property type="molecule type" value="Genomic_DNA"/>
</dbReference>
<dbReference type="PROSITE" id="PS51257">
    <property type="entry name" value="PROKAR_LIPOPROTEIN"/>
    <property type="match status" value="1"/>
</dbReference>
<keyword evidence="3" id="KW-1185">Reference proteome</keyword>
<evidence type="ECO:0000256" key="1">
    <source>
        <dbReference type="SAM" id="SignalP"/>
    </source>
</evidence>
<feature type="signal peptide" evidence="1">
    <location>
        <begin position="1"/>
        <end position="22"/>
    </location>
</feature>
<keyword evidence="1" id="KW-0732">Signal</keyword>
<organism evidence="2 3">
    <name type="scientific">Pendulispora brunnea</name>
    <dbReference type="NCBI Taxonomy" id="2905690"/>
    <lineage>
        <taxon>Bacteria</taxon>
        <taxon>Pseudomonadati</taxon>
        <taxon>Myxococcota</taxon>
        <taxon>Myxococcia</taxon>
        <taxon>Myxococcales</taxon>
        <taxon>Sorangiineae</taxon>
        <taxon>Pendulisporaceae</taxon>
        <taxon>Pendulispora</taxon>
    </lineage>
</organism>
<protein>
    <recommendedName>
        <fullName evidence="4">Lipoprotein</fullName>
    </recommendedName>
</protein>